<dbReference type="InterPro" id="IPR050164">
    <property type="entry name" value="Peptidase_C19"/>
</dbReference>
<comment type="caution">
    <text evidence="12">The sequence shown here is derived from an EMBL/GenBank/DDBJ whole genome shotgun (WGS) entry which is preliminary data.</text>
</comment>
<evidence type="ECO:0000256" key="3">
    <source>
        <dbReference type="ARBA" id="ARBA00005427"/>
    </source>
</evidence>
<dbReference type="PROSITE" id="PS00973">
    <property type="entry name" value="USP_2"/>
    <property type="match status" value="1"/>
</dbReference>
<dbReference type="PROSITE" id="PS50235">
    <property type="entry name" value="USP_3"/>
    <property type="match status" value="1"/>
</dbReference>
<dbReference type="InterPro" id="IPR028889">
    <property type="entry name" value="USP"/>
</dbReference>
<protein>
    <recommendedName>
        <fullName evidence="4">ubiquitinyl hydrolase 1</fullName>
        <ecNumber evidence="4">3.4.19.12</ecNumber>
    </recommendedName>
</protein>
<evidence type="ECO:0000259" key="10">
    <source>
        <dbReference type="PROSITE" id="PS50235"/>
    </source>
</evidence>
<dbReference type="PANTHER" id="PTHR24006:SF687">
    <property type="entry name" value="UBIQUITIN CARBOXYL-TERMINAL HYDROLASE 10"/>
    <property type="match status" value="1"/>
</dbReference>
<feature type="compositionally biased region" description="Polar residues" evidence="9">
    <location>
        <begin position="653"/>
        <end position="682"/>
    </location>
</feature>
<proteinExistence type="inferred from homology"/>
<feature type="compositionally biased region" description="Low complexity" evidence="9">
    <location>
        <begin position="278"/>
        <end position="288"/>
    </location>
</feature>
<evidence type="ECO:0000259" key="11">
    <source>
        <dbReference type="PROSITE" id="PS50600"/>
    </source>
</evidence>
<comment type="catalytic activity">
    <reaction evidence="1">
        <text>Thiol-dependent hydrolysis of ester, thioester, amide, peptide and isopeptide bonds formed by the C-terminal Gly of ubiquitin (a 76-residue protein attached to proteins as an intracellular targeting signal).</text>
        <dbReference type="EC" id="3.4.19.12"/>
    </reaction>
</comment>
<dbReference type="Proteomes" id="UP001152320">
    <property type="component" value="Chromosome 8"/>
</dbReference>
<evidence type="ECO:0000256" key="7">
    <source>
        <dbReference type="ARBA" id="ARBA00022801"/>
    </source>
</evidence>
<dbReference type="Pfam" id="PF02902">
    <property type="entry name" value="Peptidase_C48"/>
    <property type="match status" value="1"/>
</dbReference>
<dbReference type="InterPro" id="IPR038765">
    <property type="entry name" value="Papain-like_cys_pep_sf"/>
</dbReference>
<feature type="domain" description="USP" evidence="10">
    <location>
        <begin position="302"/>
        <end position="589"/>
    </location>
</feature>
<dbReference type="CDD" id="cd02257">
    <property type="entry name" value="Peptidase_C19"/>
    <property type="match status" value="1"/>
</dbReference>
<name>A0A9Q1C2P9_HOLLE</name>
<dbReference type="PROSITE" id="PS50600">
    <property type="entry name" value="ULP_PROTEASE"/>
    <property type="match status" value="1"/>
</dbReference>
<dbReference type="Gene3D" id="3.90.70.10">
    <property type="entry name" value="Cysteine proteinases"/>
    <property type="match status" value="1"/>
</dbReference>
<feature type="domain" description="Ubiquitin-like protease family profile" evidence="11">
    <location>
        <begin position="910"/>
        <end position="1080"/>
    </location>
</feature>
<dbReference type="Pfam" id="PF00443">
    <property type="entry name" value="UCH"/>
    <property type="match status" value="1"/>
</dbReference>
<dbReference type="Gene3D" id="3.40.395.10">
    <property type="entry name" value="Adenoviral Proteinase, Chain A"/>
    <property type="match status" value="1"/>
</dbReference>
<dbReference type="InterPro" id="IPR018200">
    <property type="entry name" value="USP_CS"/>
</dbReference>
<evidence type="ECO:0000256" key="6">
    <source>
        <dbReference type="ARBA" id="ARBA00022786"/>
    </source>
</evidence>
<dbReference type="GO" id="GO:0006508">
    <property type="term" value="P:proteolysis"/>
    <property type="evidence" value="ECO:0007669"/>
    <property type="project" value="UniProtKB-KW"/>
</dbReference>
<feature type="compositionally biased region" description="Basic and acidic residues" evidence="9">
    <location>
        <begin position="231"/>
        <end position="241"/>
    </location>
</feature>
<dbReference type="EMBL" id="JAIZAY010000008">
    <property type="protein sequence ID" value="KAJ8038088.1"/>
    <property type="molecule type" value="Genomic_DNA"/>
</dbReference>
<evidence type="ECO:0000256" key="5">
    <source>
        <dbReference type="ARBA" id="ARBA00022670"/>
    </source>
</evidence>
<evidence type="ECO:0000313" key="13">
    <source>
        <dbReference type="Proteomes" id="UP001152320"/>
    </source>
</evidence>
<reference evidence="12" key="1">
    <citation type="submission" date="2021-10" db="EMBL/GenBank/DDBJ databases">
        <title>Tropical sea cucumber genome reveals ecological adaptation and Cuvierian tubules defense mechanism.</title>
        <authorList>
            <person name="Chen T."/>
        </authorList>
    </citation>
    <scope>NUCLEOTIDE SEQUENCE</scope>
    <source>
        <strain evidence="12">Nanhai2018</strain>
        <tissue evidence="12">Muscle</tissue>
    </source>
</reference>
<keyword evidence="8" id="KW-0788">Thiol protease</keyword>
<keyword evidence="6" id="KW-0833">Ubl conjugation pathway</keyword>
<keyword evidence="7" id="KW-0378">Hydrolase</keyword>
<dbReference type="AlphaFoldDB" id="A0A9Q1C2P9"/>
<feature type="region of interest" description="Disordered" evidence="9">
    <location>
        <begin position="630"/>
        <end position="696"/>
    </location>
</feature>
<dbReference type="OrthoDB" id="420187at2759"/>
<evidence type="ECO:0000256" key="4">
    <source>
        <dbReference type="ARBA" id="ARBA00012759"/>
    </source>
</evidence>
<feature type="compositionally biased region" description="Basic and acidic residues" evidence="9">
    <location>
        <begin position="262"/>
        <end position="277"/>
    </location>
</feature>
<feature type="region of interest" description="Disordered" evidence="9">
    <location>
        <begin position="193"/>
        <end position="288"/>
    </location>
</feature>
<evidence type="ECO:0000256" key="2">
    <source>
        <dbReference type="ARBA" id="ARBA00005234"/>
    </source>
</evidence>
<evidence type="ECO:0000256" key="1">
    <source>
        <dbReference type="ARBA" id="ARBA00000707"/>
    </source>
</evidence>
<evidence type="ECO:0000256" key="8">
    <source>
        <dbReference type="ARBA" id="ARBA00022807"/>
    </source>
</evidence>
<dbReference type="EC" id="3.4.19.12" evidence="4"/>
<evidence type="ECO:0000313" key="12">
    <source>
        <dbReference type="EMBL" id="KAJ8038088.1"/>
    </source>
</evidence>
<sequence length="1117" mass="127423">MKTIGKEEVVVDDENIEETIEEEAQSLNKTEDEYLTGKGSRFTSHFKAIIADVNKIIDEETGRNNGNQEKNSHFCISFFHQIVRNLLPTSPFWSGLLLGDLSRHKSVTHTNTQPNMTSRTIGISEQRMGVLKNNQLSGKRYNRLDEFFAVFANDIIGLERKFRDTVILKRQSSLDPIKRSRNKSNKRLVTIQEEWAKRTPRKQKAPFQTPPKNSVFRKRKLNDSADPADANMKELKSDSVNHDPILIRSTLKTSQVPKKAHEKSQSKSEHPQKEPKKSSYVKSFPSSSSPLFISQDHSIRFTKMENAHNNCWFNSTMQCMVTCEPFVRFVTNLPTNYNEVLSRLQSRLIDTAFNLINGKTKLTSAKLASVLRLCDQFAGLRYNSQCDPLEFIQKVINPLFRAGDNNPMQLTLKNTYTCQTCQRSVTHTDCLSIINLHMDIWDTQLRSISSRLEGYFADETVAEMPCYSEHCQNSNRSFVNQKTALCLPDLLIICLARYDQYGQNVKNTHHVPINDEVRLKQGPSTTGLFLKYNLQSVVQHIGPSTHGGHFTAVCRQKNNNFVVIDDTRVHTWDRSLTEKNAYLLFYIKQEQEKLHSPKKTPEPSITPPEEIVHKNLKPACKLAPHNLHEEYTGEQSRPSHNIPDPRDDADIESSYSNIANPEVDSSTSPTLREESANLNPISSEERQQRTQEPIPSRILSEFGDRISCTLTRTNNCRSCKTIQGYLQKVKCVFTLRHIYMFLKKSDISSIFSYSDNPNRLKGCPCGKSNSSCNVFLSPEIVLVQCGGDTGQILPKTISLVESSPVVQILSKTQFYMPVYMINMNDSSASKIKISFNEDTKVTSPSVVVFRKIAYKMLTYDSISGGAQTAQCSPLSHLLPSTQQFQTCEEFRHCNQEGIKLCTVDWIIEGVTVTVSDRQRLLNDEWLSDTIIESFMLGVLLLDRQKIGFCSSHVGVIMSRSLKVTQEVITREALLTGLKRHNWFIDYDMVLIPNNCHGNHWNLIVLHPTKKHIDILDSMSNYGKYMEQRVNDVLLVAAVHYLSAFGEQMKFKDWTVSNIPCPQQMDGKNCGVFLLYFARCIVRSDPIKQLDAVAVKNYRYFILKELYKRRKTSLSSNQ</sequence>
<evidence type="ECO:0000256" key="9">
    <source>
        <dbReference type="SAM" id="MobiDB-lite"/>
    </source>
</evidence>
<dbReference type="GO" id="GO:0004843">
    <property type="term" value="F:cysteine-type deubiquitinase activity"/>
    <property type="evidence" value="ECO:0007669"/>
    <property type="project" value="UniProtKB-EC"/>
</dbReference>
<dbReference type="PANTHER" id="PTHR24006">
    <property type="entry name" value="UBIQUITIN CARBOXYL-TERMINAL HYDROLASE"/>
    <property type="match status" value="1"/>
</dbReference>
<keyword evidence="13" id="KW-1185">Reference proteome</keyword>
<dbReference type="GO" id="GO:0016579">
    <property type="term" value="P:protein deubiquitination"/>
    <property type="evidence" value="ECO:0007669"/>
    <property type="project" value="InterPro"/>
</dbReference>
<dbReference type="InterPro" id="IPR003653">
    <property type="entry name" value="Peptidase_C48_C"/>
</dbReference>
<comment type="similarity">
    <text evidence="2">Belongs to the peptidase C48 family.</text>
</comment>
<dbReference type="GO" id="GO:0005634">
    <property type="term" value="C:nucleus"/>
    <property type="evidence" value="ECO:0007669"/>
    <property type="project" value="TreeGrafter"/>
</dbReference>
<accession>A0A9Q1C2P9</accession>
<dbReference type="GO" id="GO:0005829">
    <property type="term" value="C:cytosol"/>
    <property type="evidence" value="ECO:0007669"/>
    <property type="project" value="TreeGrafter"/>
</dbReference>
<organism evidence="12 13">
    <name type="scientific">Holothuria leucospilota</name>
    <name type="common">Black long sea cucumber</name>
    <name type="synonym">Mertensiothuria leucospilota</name>
    <dbReference type="NCBI Taxonomy" id="206669"/>
    <lineage>
        <taxon>Eukaryota</taxon>
        <taxon>Metazoa</taxon>
        <taxon>Echinodermata</taxon>
        <taxon>Eleutherozoa</taxon>
        <taxon>Echinozoa</taxon>
        <taxon>Holothuroidea</taxon>
        <taxon>Aspidochirotacea</taxon>
        <taxon>Aspidochirotida</taxon>
        <taxon>Holothuriidae</taxon>
        <taxon>Holothuria</taxon>
    </lineage>
</organism>
<dbReference type="InterPro" id="IPR001394">
    <property type="entry name" value="Peptidase_C19_UCH"/>
</dbReference>
<comment type="similarity">
    <text evidence="3">Belongs to the peptidase C19 family. USP10 subfamily.</text>
</comment>
<keyword evidence="5 12" id="KW-0645">Protease</keyword>
<gene>
    <name evidence="12" type="ORF">HOLleu_19066</name>
</gene>
<dbReference type="SUPFAM" id="SSF54001">
    <property type="entry name" value="Cysteine proteinases"/>
    <property type="match status" value="2"/>
</dbReference>